<name>A0AAD1SJ04_PELCU</name>
<protein>
    <submittedName>
        <fullName evidence="1">Uncharacterized protein</fullName>
    </submittedName>
</protein>
<dbReference type="EMBL" id="OW240917">
    <property type="protein sequence ID" value="CAH2301525.1"/>
    <property type="molecule type" value="Genomic_DNA"/>
</dbReference>
<feature type="non-terminal residue" evidence="1">
    <location>
        <position position="1"/>
    </location>
</feature>
<organism evidence="1 2">
    <name type="scientific">Pelobates cultripes</name>
    <name type="common">Western spadefoot toad</name>
    <dbReference type="NCBI Taxonomy" id="61616"/>
    <lineage>
        <taxon>Eukaryota</taxon>
        <taxon>Metazoa</taxon>
        <taxon>Chordata</taxon>
        <taxon>Craniata</taxon>
        <taxon>Vertebrata</taxon>
        <taxon>Euteleostomi</taxon>
        <taxon>Amphibia</taxon>
        <taxon>Batrachia</taxon>
        <taxon>Anura</taxon>
        <taxon>Pelobatoidea</taxon>
        <taxon>Pelobatidae</taxon>
        <taxon>Pelobates</taxon>
    </lineage>
</organism>
<evidence type="ECO:0000313" key="1">
    <source>
        <dbReference type="EMBL" id="CAH2301525.1"/>
    </source>
</evidence>
<reference evidence="1" key="1">
    <citation type="submission" date="2022-03" db="EMBL/GenBank/DDBJ databases">
        <authorList>
            <person name="Alioto T."/>
            <person name="Alioto T."/>
            <person name="Gomez Garrido J."/>
        </authorList>
    </citation>
    <scope>NUCLEOTIDE SEQUENCE</scope>
</reference>
<evidence type="ECO:0000313" key="2">
    <source>
        <dbReference type="Proteomes" id="UP001295444"/>
    </source>
</evidence>
<dbReference type="AlphaFoldDB" id="A0AAD1SJ04"/>
<sequence>DGDAGLNVILSRWLTEDSCSVCILDSPTSLSGCPFKNTQSLHSLCLSKIMHKYRTSFMPATSARPKYLRCIAISCFFLAAKTSEEDE</sequence>
<proteinExistence type="predicted"/>
<keyword evidence="2" id="KW-1185">Reference proteome</keyword>
<accession>A0AAD1SJ04</accession>
<dbReference type="Proteomes" id="UP001295444">
    <property type="component" value="Chromosome 06"/>
</dbReference>
<gene>
    <name evidence="1" type="ORF">PECUL_23A040654</name>
</gene>
<feature type="non-terminal residue" evidence="1">
    <location>
        <position position="87"/>
    </location>
</feature>